<dbReference type="AlphaFoldDB" id="A0A812UN45"/>
<keyword evidence="2" id="KW-1185">Reference proteome</keyword>
<feature type="non-terminal residue" evidence="1">
    <location>
        <position position="1"/>
    </location>
</feature>
<evidence type="ECO:0000313" key="2">
    <source>
        <dbReference type="Proteomes" id="UP000604046"/>
    </source>
</evidence>
<organism evidence="1 2">
    <name type="scientific">Symbiodinium natans</name>
    <dbReference type="NCBI Taxonomy" id="878477"/>
    <lineage>
        <taxon>Eukaryota</taxon>
        <taxon>Sar</taxon>
        <taxon>Alveolata</taxon>
        <taxon>Dinophyceae</taxon>
        <taxon>Suessiales</taxon>
        <taxon>Symbiodiniaceae</taxon>
        <taxon>Symbiodinium</taxon>
    </lineage>
</organism>
<comment type="caution">
    <text evidence="1">The sequence shown here is derived from an EMBL/GenBank/DDBJ whole genome shotgun (WGS) entry which is preliminary data.</text>
</comment>
<evidence type="ECO:0008006" key="3">
    <source>
        <dbReference type="Google" id="ProtNLM"/>
    </source>
</evidence>
<sequence length="276" mass="30081">MAMRPLGLEVPKTVAGFGEHLFEFNEADCRAACRLDATCSGYIMQVNQCYRSREVQRGGPESAVVKVTKCTEDSACMEVTHGDWYKAGIYCPVSRDLFRSSMLYRKDGMTPEETLYLAKYSSSLDGALEGVSASSDGSWILRQAMPELDFIDPESGEVELRGPVVASPLIVGVTAQLLPCIGSNAGNPSAYQYSILDQRENFRVDGGFAFKLLGRLSWPGSGLADQVWKQTSDPLTSWTVDGYEAIDAPHGSGFRGLSKSHVALMDGNNGGSWWYA</sequence>
<proteinExistence type="predicted"/>
<dbReference type="Proteomes" id="UP000604046">
    <property type="component" value="Unassembled WGS sequence"/>
</dbReference>
<protein>
    <recommendedName>
        <fullName evidence="3">Apple domain-containing protein</fullName>
    </recommendedName>
</protein>
<evidence type="ECO:0000313" key="1">
    <source>
        <dbReference type="EMBL" id="CAE7575661.1"/>
    </source>
</evidence>
<reference evidence="1" key="1">
    <citation type="submission" date="2021-02" db="EMBL/GenBank/DDBJ databases">
        <authorList>
            <person name="Dougan E. K."/>
            <person name="Rhodes N."/>
            <person name="Thang M."/>
            <person name="Chan C."/>
        </authorList>
    </citation>
    <scope>NUCLEOTIDE SEQUENCE</scope>
</reference>
<name>A0A812UN45_9DINO</name>
<dbReference type="EMBL" id="CAJNDS010002730">
    <property type="protein sequence ID" value="CAE7575661.1"/>
    <property type="molecule type" value="Genomic_DNA"/>
</dbReference>
<accession>A0A812UN45</accession>
<gene>
    <name evidence="1" type="ORF">SNAT2548_LOCUS32835</name>
</gene>